<name>A0A444WZ89_ARAHY</name>
<dbReference type="InterPro" id="IPR010666">
    <property type="entry name" value="Znf_GRF"/>
</dbReference>
<evidence type="ECO:0000256" key="6">
    <source>
        <dbReference type="SAM" id="Phobius"/>
    </source>
</evidence>
<sequence>MMGSESGGSGGRFPSHSHSSYTSSSSMRRRRQNHEETCFCGLKTLIKKSGTSKNSDRLFHTYARYRKGNHCNFFKWVEENENVAVAEDSRGVPKIEGELDIDYEDWKVKLAWRISSLEAEVRVHRMLMCFMFTSVMLVILVGALLCMSYMYK</sequence>
<keyword evidence="6" id="KW-0472">Membrane</keyword>
<keyword evidence="6" id="KW-0812">Transmembrane</keyword>
<keyword evidence="3" id="KW-0862">Zinc</keyword>
<keyword evidence="2 4" id="KW-0863">Zinc-finger</keyword>
<dbReference type="EMBL" id="SDMP01000020">
    <property type="protein sequence ID" value="RYQ82778.1"/>
    <property type="molecule type" value="Genomic_DNA"/>
</dbReference>
<evidence type="ECO:0000256" key="5">
    <source>
        <dbReference type="SAM" id="MobiDB-lite"/>
    </source>
</evidence>
<keyword evidence="9" id="KW-1185">Reference proteome</keyword>
<protein>
    <recommendedName>
        <fullName evidence="7">GRF-type domain-containing protein</fullName>
    </recommendedName>
</protein>
<evidence type="ECO:0000256" key="3">
    <source>
        <dbReference type="ARBA" id="ARBA00022833"/>
    </source>
</evidence>
<dbReference type="PROSITE" id="PS51999">
    <property type="entry name" value="ZF_GRF"/>
    <property type="match status" value="1"/>
</dbReference>
<dbReference type="AlphaFoldDB" id="A0A444WZ89"/>
<dbReference type="PANTHER" id="PTHR33248">
    <property type="entry name" value="ZINC ION-BINDING PROTEIN"/>
    <property type="match status" value="1"/>
</dbReference>
<keyword evidence="1" id="KW-0479">Metal-binding</keyword>
<dbReference type="Proteomes" id="UP000289738">
    <property type="component" value="Chromosome B10"/>
</dbReference>
<feature type="region of interest" description="Disordered" evidence="5">
    <location>
        <begin position="1"/>
        <end position="30"/>
    </location>
</feature>
<accession>A0A444WZ89</accession>
<evidence type="ECO:0000256" key="1">
    <source>
        <dbReference type="ARBA" id="ARBA00022723"/>
    </source>
</evidence>
<reference evidence="8 9" key="1">
    <citation type="submission" date="2019-01" db="EMBL/GenBank/DDBJ databases">
        <title>Sequencing of cultivated peanut Arachis hypogaea provides insights into genome evolution and oil improvement.</title>
        <authorList>
            <person name="Chen X."/>
        </authorList>
    </citation>
    <scope>NUCLEOTIDE SEQUENCE [LARGE SCALE GENOMIC DNA]</scope>
    <source>
        <strain evidence="9">cv. Fuhuasheng</strain>
        <tissue evidence="8">Leaves</tissue>
    </source>
</reference>
<evidence type="ECO:0000313" key="9">
    <source>
        <dbReference type="Proteomes" id="UP000289738"/>
    </source>
</evidence>
<gene>
    <name evidence="8" type="ORF">Ahy_B10g101344</name>
</gene>
<feature type="domain" description="GRF-type" evidence="7">
    <location>
        <begin position="38"/>
        <end position="80"/>
    </location>
</feature>
<proteinExistence type="predicted"/>
<dbReference type="GO" id="GO:0008270">
    <property type="term" value="F:zinc ion binding"/>
    <property type="evidence" value="ECO:0007669"/>
    <property type="project" value="UniProtKB-KW"/>
</dbReference>
<evidence type="ECO:0000259" key="7">
    <source>
        <dbReference type="PROSITE" id="PS51999"/>
    </source>
</evidence>
<evidence type="ECO:0000256" key="4">
    <source>
        <dbReference type="PROSITE-ProRule" id="PRU01343"/>
    </source>
</evidence>
<comment type="caution">
    <text evidence="8">The sequence shown here is derived from an EMBL/GenBank/DDBJ whole genome shotgun (WGS) entry which is preliminary data.</text>
</comment>
<organism evidence="8 9">
    <name type="scientific">Arachis hypogaea</name>
    <name type="common">Peanut</name>
    <dbReference type="NCBI Taxonomy" id="3818"/>
    <lineage>
        <taxon>Eukaryota</taxon>
        <taxon>Viridiplantae</taxon>
        <taxon>Streptophyta</taxon>
        <taxon>Embryophyta</taxon>
        <taxon>Tracheophyta</taxon>
        <taxon>Spermatophyta</taxon>
        <taxon>Magnoliopsida</taxon>
        <taxon>eudicotyledons</taxon>
        <taxon>Gunneridae</taxon>
        <taxon>Pentapetalae</taxon>
        <taxon>rosids</taxon>
        <taxon>fabids</taxon>
        <taxon>Fabales</taxon>
        <taxon>Fabaceae</taxon>
        <taxon>Papilionoideae</taxon>
        <taxon>50 kb inversion clade</taxon>
        <taxon>dalbergioids sensu lato</taxon>
        <taxon>Dalbergieae</taxon>
        <taxon>Pterocarpus clade</taxon>
        <taxon>Arachis</taxon>
    </lineage>
</organism>
<feature type="compositionally biased region" description="Gly residues" evidence="5">
    <location>
        <begin position="1"/>
        <end position="11"/>
    </location>
</feature>
<feature type="transmembrane region" description="Helical" evidence="6">
    <location>
        <begin position="127"/>
        <end position="151"/>
    </location>
</feature>
<feature type="compositionally biased region" description="Low complexity" evidence="5">
    <location>
        <begin position="16"/>
        <end position="26"/>
    </location>
</feature>
<evidence type="ECO:0000313" key="8">
    <source>
        <dbReference type="EMBL" id="RYQ82778.1"/>
    </source>
</evidence>
<evidence type="ECO:0000256" key="2">
    <source>
        <dbReference type="ARBA" id="ARBA00022771"/>
    </source>
</evidence>
<keyword evidence="6" id="KW-1133">Transmembrane helix</keyword>